<dbReference type="GO" id="GO:0005886">
    <property type="term" value="C:plasma membrane"/>
    <property type="evidence" value="ECO:0007669"/>
    <property type="project" value="UniProtKB-SubCell"/>
</dbReference>
<proteinExistence type="predicted"/>
<dbReference type="GO" id="GO:0140359">
    <property type="term" value="F:ABC-type transporter activity"/>
    <property type="evidence" value="ECO:0007669"/>
    <property type="project" value="InterPro"/>
</dbReference>
<dbReference type="EMBL" id="CP022530">
    <property type="protein sequence ID" value="ASP37626.1"/>
    <property type="molecule type" value="Genomic_DNA"/>
</dbReference>
<feature type="transmembrane region" description="Helical" evidence="5">
    <location>
        <begin position="149"/>
        <end position="170"/>
    </location>
</feature>
<accession>A0A222FGB1</accession>
<evidence type="ECO:0000256" key="2">
    <source>
        <dbReference type="ARBA" id="ARBA00022692"/>
    </source>
</evidence>
<comment type="subcellular location">
    <subcellularLocation>
        <location evidence="1">Cell membrane</location>
        <topology evidence="1">Multi-pass membrane protein</topology>
    </subcellularLocation>
</comment>
<dbReference type="InterPro" id="IPR036640">
    <property type="entry name" value="ABC1_TM_sf"/>
</dbReference>
<reference evidence="7 8" key="1">
    <citation type="submission" date="2017-07" db="EMBL/GenBank/DDBJ databases">
        <title>Annotated genome sequence of Bacterioplanes sanyensis isolated from Red Sea.</title>
        <authorList>
            <person name="Rehman Z.U."/>
        </authorList>
    </citation>
    <scope>NUCLEOTIDE SEQUENCE [LARGE SCALE GENOMIC DNA]</scope>
    <source>
        <strain evidence="7 8">NV9</strain>
    </source>
</reference>
<keyword evidence="4 5" id="KW-0472">Membrane</keyword>
<evidence type="ECO:0000259" key="6">
    <source>
        <dbReference type="PROSITE" id="PS50929"/>
    </source>
</evidence>
<dbReference type="Pfam" id="PF13748">
    <property type="entry name" value="ABC_membrane_3"/>
    <property type="match status" value="1"/>
</dbReference>
<evidence type="ECO:0000256" key="4">
    <source>
        <dbReference type="ARBA" id="ARBA00023136"/>
    </source>
</evidence>
<protein>
    <recommendedName>
        <fullName evidence="6">ABC transmembrane type-1 domain-containing protein</fullName>
    </recommendedName>
</protein>
<evidence type="ECO:0000313" key="8">
    <source>
        <dbReference type="Proteomes" id="UP000202440"/>
    </source>
</evidence>
<dbReference type="RefSeq" id="WP_094058842.1">
    <property type="nucleotide sequence ID" value="NZ_CP022530.1"/>
</dbReference>
<sequence length="291" mass="32433">MLTSTKKLSIGAIIRHFRGKVAITWGLTLLETTLFAFIPLLLGLSIDGLLADDWQSFYYLLAVLAALLIVATGRRVYDTRAYGTIRVELNKALFLRSESVPISSMNARALMARELVDFLETEAPEAMTSVVHVVVSLIILFTFHSTLALSAGLATIAIVAIYALAAGHFLRVNRDLNEQSERQVVALESRDIKRVTQHFLIMRRHEVRLSDTESVVYGIIFFVMLSMLAFNLWFAATQADASTGEIFSIVTYSFDFVQSAVALPIVLQTLTRLQEITERINSKVNPESSSR</sequence>
<keyword evidence="2 5" id="KW-0812">Transmembrane</keyword>
<keyword evidence="3 5" id="KW-1133">Transmembrane helix</keyword>
<feature type="transmembrane region" description="Helical" evidence="5">
    <location>
        <begin position="214"/>
        <end position="234"/>
    </location>
</feature>
<gene>
    <name evidence="7" type="ORF">CHH28_02600</name>
</gene>
<dbReference type="Gene3D" id="1.20.1560.10">
    <property type="entry name" value="ABC transporter type 1, transmembrane domain"/>
    <property type="match status" value="1"/>
</dbReference>
<dbReference type="AlphaFoldDB" id="A0A222FGB1"/>
<dbReference type="OrthoDB" id="8443255at2"/>
<dbReference type="SUPFAM" id="SSF90123">
    <property type="entry name" value="ABC transporter transmembrane region"/>
    <property type="match status" value="1"/>
</dbReference>
<feature type="transmembrane region" description="Helical" evidence="5">
    <location>
        <begin position="126"/>
        <end position="143"/>
    </location>
</feature>
<name>A0A222FGB1_9GAMM</name>
<dbReference type="PROSITE" id="PS50929">
    <property type="entry name" value="ABC_TM1F"/>
    <property type="match status" value="1"/>
</dbReference>
<evidence type="ECO:0000256" key="3">
    <source>
        <dbReference type="ARBA" id="ARBA00022989"/>
    </source>
</evidence>
<dbReference type="InterPro" id="IPR011527">
    <property type="entry name" value="ABC1_TM_dom"/>
</dbReference>
<feature type="transmembrane region" description="Helical" evidence="5">
    <location>
        <begin position="56"/>
        <end position="77"/>
    </location>
</feature>
<feature type="transmembrane region" description="Helical" evidence="5">
    <location>
        <begin position="21"/>
        <end position="44"/>
    </location>
</feature>
<evidence type="ECO:0000256" key="5">
    <source>
        <dbReference type="SAM" id="Phobius"/>
    </source>
</evidence>
<feature type="transmembrane region" description="Helical" evidence="5">
    <location>
        <begin position="246"/>
        <end position="267"/>
    </location>
</feature>
<evidence type="ECO:0000256" key="1">
    <source>
        <dbReference type="ARBA" id="ARBA00004651"/>
    </source>
</evidence>
<dbReference type="Proteomes" id="UP000202440">
    <property type="component" value="Chromosome"/>
</dbReference>
<keyword evidence="8" id="KW-1185">Reference proteome</keyword>
<evidence type="ECO:0000313" key="7">
    <source>
        <dbReference type="EMBL" id="ASP37626.1"/>
    </source>
</evidence>
<dbReference type="GO" id="GO:0005524">
    <property type="term" value="F:ATP binding"/>
    <property type="evidence" value="ECO:0007669"/>
    <property type="project" value="InterPro"/>
</dbReference>
<organism evidence="7 8">
    <name type="scientific">Bacterioplanes sanyensis</name>
    <dbReference type="NCBI Taxonomy" id="1249553"/>
    <lineage>
        <taxon>Bacteria</taxon>
        <taxon>Pseudomonadati</taxon>
        <taxon>Pseudomonadota</taxon>
        <taxon>Gammaproteobacteria</taxon>
        <taxon>Oceanospirillales</taxon>
        <taxon>Oceanospirillaceae</taxon>
        <taxon>Bacterioplanes</taxon>
    </lineage>
</organism>
<feature type="domain" description="ABC transmembrane type-1" evidence="6">
    <location>
        <begin position="27"/>
        <end position="272"/>
    </location>
</feature>
<dbReference type="KEGG" id="bsan:CHH28_02600"/>